<name>A0A0N8KQ49_9EURY</name>
<evidence type="ECO:0008006" key="3">
    <source>
        <dbReference type="Google" id="ProtNLM"/>
    </source>
</evidence>
<comment type="caution">
    <text evidence="1">The sequence shown here is derived from an EMBL/GenBank/DDBJ whole genome shotgun (WGS) entry which is preliminary data.</text>
</comment>
<dbReference type="Proteomes" id="UP000050360">
    <property type="component" value="Unassembled WGS sequence"/>
</dbReference>
<evidence type="ECO:0000313" key="2">
    <source>
        <dbReference type="Proteomes" id="UP000050360"/>
    </source>
</evidence>
<dbReference type="AlphaFoldDB" id="A0A0N8KQ49"/>
<feature type="non-terminal residue" evidence="1">
    <location>
        <position position="145"/>
    </location>
</feature>
<reference evidence="1 2" key="1">
    <citation type="submission" date="2015-09" db="EMBL/GenBank/DDBJ databases">
        <title>A metagenomics-based metabolic model of nitrate-dependent anaerobic oxidation of methane by Methanoperedens-like archaea.</title>
        <authorList>
            <person name="Arshad A."/>
            <person name="Speth D.R."/>
            <person name="De Graaf R.M."/>
            <person name="Op Den Camp H.J."/>
            <person name="Jetten M.S."/>
            <person name="Welte C.U."/>
        </authorList>
    </citation>
    <scope>NUCLEOTIDE SEQUENCE [LARGE SCALE GENOMIC DNA]</scope>
</reference>
<accession>A0A0N8KQ49</accession>
<dbReference type="NCBIfam" id="TIGR03118">
    <property type="entry name" value="PEPCTERM_chp_1"/>
    <property type="match status" value="1"/>
</dbReference>
<protein>
    <recommendedName>
        <fullName evidence="3">TIGR03118 family protein</fullName>
    </recommendedName>
</protein>
<organism evidence="1 2">
    <name type="scientific">Candidatus Methanoperedens nitratireducens</name>
    <dbReference type="NCBI Taxonomy" id="1392998"/>
    <lineage>
        <taxon>Archaea</taxon>
        <taxon>Methanobacteriati</taxon>
        <taxon>Methanobacteriota</taxon>
        <taxon>Stenosarchaea group</taxon>
        <taxon>Methanomicrobia</taxon>
        <taxon>Methanosarcinales</taxon>
        <taxon>ANME-2 cluster</taxon>
        <taxon>Candidatus Methanoperedentaceae</taxon>
        <taxon>Candidatus Methanoperedens</taxon>
    </lineage>
</organism>
<dbReference type="PATRIC" id="fig|1719120.3.peg.4696"/>
<gene>
    <name evidence="1" type="ORF">MPEBLZ_04304</name>
</gene>
<evidence type="ECO:0000313" key="1">
    <source>
        <dbReference type="EMBL" id="KPQ41146.1"/>
    </source>
</evidence>
<dbReference type="InterPro" id="IPR017549">
    <property type="entry name" value="APMV_L690"/>
</dbReference>
<proteinExistence type="predicted"/>
<sequence length="145" mass="15325">MGIALAPSDFGSFSDDLLVGNFGSGQIAAFDPGKGKFHAILKNTSGEPIIIEGLWGLGFGNGATAGPKNNLFFTAGINDEAHGLFGTITTILPVPVSNLIKNLGFESGRKDWVFYTNGTVRFNIISPGFEGNNASEVKIMRRSSN</sequence>
<dbReference type="EMBL" id="LKCM01000425">
    <property type="protein sequence ID" value="KPQ41146.1"/>
    <property type="molecule type" value="Genomic_DNA"/>
</dbReference>